<evidence type="ECO:0000259" key="3">
    <source>
        <dbReference type="PROSITE" id="PS51186"/>
    </source>
</evidence>
<keyword evidence="6" id="KW-1185">Reference proteome</keyword>
<protein>
    <submittedName>
        <fullName evidence="4">Drug:proton antiporter</fullName>
    </submittedName>
    <submittedName>
        <fullName evidence="5">Putative N-acetyltransferase YjcF</fullName>
        <ecNumber evidence="5">2.3.1.-</ecNumber>
    </submittedName>
</protein>
<dbReference type="Proteomes" id="UP000325785">
    <property type="component" value="Chromosome"/>
</dbReference>
<organism evidence="4 6">
    <name type="scientific">Roseovarius indicus</name>
    <dbReference type="NCBI Taxonomy" id="540747"/>
    <lineage>
        <taxon>Bacteria</taxon>
        <taxon>Pseudomonadati</taxon>
        <taxon>Pseudomonadota</taxon>
        <taxon>Alphaproteobacteria</taxon>
        <taxon>Rhodobacterales</taxon>
        <taxon>Roseobacteraceae</taxon>
        <taxon>Roseovarius</taxon>
    </lineage>
</organism>
<dbReference type="EC" id="2.3.1.-" evidence="5"/>
<dbReference type="OrthoDB" id="9796171at2"/>
<evidence type="ECO:0000313" key="7">
    <source>
        <dbReference type="Proteomes" id="UP000325785"/>
    </source>
</evidence>
<dbReference type="InterPro" id="IPR016181">
    <property type="entry name" value="Acyl_CoA_acyltransferase"/>
</dbReference>
<dbReference type="STRING" id="540747.SAMN04488031_102849"/>
<dbReference type="InterPro" id="IPR000182">
    <property type="entry name" value="GNAT_dom"/>
</dbReference>
<dbReference type="CDD" id="cd04301">
    <property type="entry name" value="NAT_SF"/>
    <property type="match status" value="1"/>
</dbReference>
<dbReference type="RefSeq" id="WP_057813110.1">
    <property type="nucleotide sequence ID" value="NZ_CP031598.1"/>
</dbReference>
<dbReference type="PATRIC" id="fig|540747.5.peg.627"/>
<evidence type="ECO:0000313" key="4">
    <source>
        <dbReference type="EMBL" id="KRS19823.1"/>
    </source>
</evidence>
<dbReference type="EMBL" id="CP031598">
    <property type="protein sequence ID" value="QEW28813.1"/>
    <property type="molecule type" value="Genomic_DNA"/>
</dbReference>
<dbReference type="SUPFAM" id="SSF55729">
    <property type="entry name" value="Acyl-CoA N-acyltransferases (Nat)"/>
    <property type="match status" value="1"/>
</dbReference>
<evidence type="ECO:0000256" key="2">
    <source>
        <dbReference type="ARBA" id="ARBA00023315"/>
    </source>
</evidence>
<accession>A0A0T5PFL4</accession>
<sequence>MTLHVGPTGDIVACVRLRRAVFIEEQGVPEDVEQDGRDGAAHHVLAMLDGVPVGCGRILVEGATGKIGRVCVLREHRGHGIGLALVGACLDVLRDLPGVERAELGAQIYAIGLYEKQGFAAYGPEFSDAGGQPHRMMGRAL</sequence>
<dbReference type="Pfam" id="PF00583">
    <property type="entry name" value="Acetyltransf_1"/>
    <property type="match status" value="1"/>
</dbReference>
<proteinExistence type="predicted"/>
<dbReference type="PANTHER" id="PTHR43877">
    <property type="entry name" value="AMINOALKYLPHOSPHONATE N-ACETYLTRANSFERASE-RELATED-RELATED"/>
    <property type="match status" value="1"/>
</dbReference>
<keyword evidence="1 5" id="KW-0808">Transferase</keyword>
<evidence type="ECO:0000313" key="5">
    <source>
        <dbReference type="EMBL" id="QEW28813.1"/>
    </source>
</evidence>
<name>A0A0T5PFL4_9RHOB</name>
<dbReference type="Gene3D" id="3.40.630.30">
    <property type="match status" value="1"/>
</dbReference>
<dbReference type="GO" id="GO:0016747">
    <property type="term" value="F:acyltransferase activity, transferring groups other than amino-acyl groups"/>
    <property type="evidence" value="ECO:0007669"/>
    <property type="project" value="InterPro"/>
</dbReference>
<keyword evidence="2 5" id="KW-0012">Acyltransferase</keyword>
<dbReference type="EMBL" id="LAXI01000001">
    <property type="protein sequence ID" value="KRS19823.1"/>
    <property type="molecule type" value="Genomic_DNA"/>
</dbReference>
<dbReference type="Proteomes" id="UP000051401">
    <property type="component" value="Unassembled WGS sequence"/>
</dbReference>
<dbReference type="InterPro" id="IPR050832">
    <property type="entry name" value="Bact_Acetyltransf"/>
</dbReference>
<reference evidence="5 7" key="2">
    <citation type="submission" date="2018-08" db="EMBL/GenBank/DDBJ databases">
        <title>Genetic Globetrotter - A new plasmid hitch-hiking vast phylogenetic and geographic distances.</title>
        <authorList>
            <person name="Vollmers J."/>
            <person name="Petersen J."/>
        </authorList>
    </citation>
    <scope>NUCLEOTIDE SEQUENCE [LARGE SCALE GENOMIC DNA]</scope>
    <source>
        <strain evidence="5 7">DSM 26383</strain>
    </source>
</reference>
<reference evidence="4 6" key="1">
    <citation type="submission" date="2015-04" db="EMBL/GenBank/DDBJ databases">
        <title>The draft genome sequence of Roseovarius indicus B108T.</title>
        <authorList>
            <person name="Li G."/>
            <person name="Lai Q."/>
            <person name="Shao Z."/>
            <person name="Yan P."/>
        </authorList>
    </citation>
    <scope>NUCLEOTIDE SEQUENCE [LARGE SCALE GENOMIC DNA]</scope>
    <source>
        <strain evidence="4 6">B108</strain>
    </source>
</reference>
<dbReference type="KEGG" id="rid:RIdsm_04653"/>
<evidence type="ECO:0000256" key="1">
    <source>
        <dbReference type="ARBA" id="ARBA00022679"/>
    </source>
</evidence>
<dbReference type="AlphaFoldDB" id="A0A0T5PFL4"/>
<feature type="domain" description="N-acetyltransferase" evidence="3">
    <location>
        <begin position="1"/>
        <end position="141"/>
    </location>
</feature>
<evidence type="ECO:0000313" key="6">
    <source>
        <dbReference type="Proteomes" id="UP000051401"/>
    </source>
</evidence>
<dbReference type="PROSITE" id="PS51186">
    <property type="entry name" value="GNAT"/>
    <property type="match status" value="1"/>
</dbReference>
<gene>
    <name evidence="5" type="primary">yjcF</name>
    <name evidence="5" type="ORF">RIdsm_04653</name>
    <name evidence="4" type="ORF">XM52_03065</name>
</gene>